<dbReference type="Proteomes" id="UP000186922">
    <property type="component" value="Unassembled WGS sequence"/>
</dbReference>
<comment type="caution">
    <text evidence="1">The sequence shown here is derived from an EMBL/GenBank/DDBJ whole genome shotgun (WGS) entry which is preliminary data.</text>
</comment>
<reference evidence="1 2" key="1">
    <citation type="journal article" date="2016" name="Nat. Commun.">
        <title>Extremotolerant tardigrade genome and improved radiotolerance of human cultured cells by tardigrade-unique protein.</title>
        <authorList>
            <person name="Hashimoto T."/>
            <person name="Horikawa D.D."/>
            <person name="Saito Y."/>
            <person name="Kuwahara H."/>
            <person name="Kozuka-Hata H."/>
            <person name="Shin-I T."/>
            <person name="Minakuchi Y."/>
            <person name="Ohishi K."/>
            <person name="Motoyama A."/>
            <person name="Aizu T."/>
            <person name="Enomoto A."/>
            <person name="Kondo K."/>
            <person name="Tanaka S."/>
            <person name="Hara Y."/>
            <person name="Koshikawa S."/>
            <person name="Sagara H."/>
            <person name="Miura T."/>
            <person name="Yokobori S."/>
            <person name="Miyagawa K."/>
            <person name="Suzuki Y."/>
            <person name="Kubo T."/>
            <person name="Oyama M."/>
            <person name="Kohara Y."/>
            <person name="Fujiyama A."/>
            <person name="Arakawa K."/>
            <person name="Katayama T."/>
            <person name="Toyoda A."/>
            <person name="Kunieda T."/>
        </authorList>
    </citation>
    <scope>NUCLEOTIDE SEQUENCE [LARGE SCALE GENOMIC DNA]</scope>
    <source>
        <strain evidence="1 2">YOKOZUNA-1</strain>
    </source>
</reference>
<protein>
    <submittedName>
        <fullName evidence="1">Uncharacterized protein</fullName>
    </submittedName>
</protein>
<proteinExistence type="predicted"/>
<organism evidence="1 2">
    <name type="scientific">Ramazzottius varieornatus</name>
    <name type="common">Water bear</name>
    <name type="synonym">Tardigrade</name>
    <dbReference type="NCBI Taxonomy" id="947166"/>
    <lineage>
        <taxon>Eukaryota</taxon>
        <taxon>Metazoa</taxon>
        <taxon>Ecdysozoa</taxon>
        <taxon>Tardigrada</taxon>
        <taxon>Eutardigrada</taxon>
        <taxon>Parachela</taxon>
        <taxon>Hypsibioidea</taxon>
        <taxon>Ramazzottiidae</taxon>
        <taxon>Ramazzottius</taxon>
    </lineage>
</organism>
<keyword evidence="2" id="KW-1185">Reference proteome</keyword>
<dbReference type="EMBL" id="BDGG01000002">
    <property type="protein sequence ID" value="GAU91632.1"/>
    <property type="molecule type" value="Genomic_DNA"/>
</dbReference>
<evidence type="ECO:0000313" key="1">
    <source>
        <dbReference type="EMBL" id="GAU91632.1"/>
    </source>
</evidence>
<accession>A0A1D1UV62</accession>
<evidence type="ECO:0000313" key="2">
    <source>
        <dbReference type="Proteomes" id="UP000186922"/>
    </source>
</evidence>
<name>A0A1D1UV62_RAMVA</name>
<dbReference type="AlphaFoldDB" id="A0A1D1UV62"/>
<sequence length="121" mass="14581">MLRTFLPFFSLWKNCADVFVCHSLRSEHTDYHAVEGHSFRCLVLVHKSLRDSSTPFEEYSEKKLKCRFHGFLLLRYIITVSCKVLVYWNIWRCTCPSHNAEFWRSESACKRLRNDDNRRQM</sequence>
<gene>
    <name evidence="1" type="primary">RvY_03853-1</name>
    <name evidence="1" type="synonym">RvY_03853.1</name>
    <name evidence="1" type="ORF">RvY_03853</name>
</gene>